<dbReference type="EMBL" id="MU274905">
    <property type="protein sequence ID" value="KAI0091655.1"/>
    <property type="molecule type" value="Genomic_DNA"/>
</dbReference>
<evidence type="ECO:0000313" key="1">
    <source>
        <dbReference type="EMBL" id="KAI0091655.1"/>
    </source>
</evidence>
<proteinExistence type="predicted"/>
<comment type="caution">
    <text evidence="1">The sequence shown here is derived from an EMBL/GenBank/DDBJ whole genome shotgun (WGS) entry which is preliminary data.</text>
</comment>
<evidence type="ECO:0000313" key="2">
    <source>
        <dbReference type="Proteomes" id="UP001055072"/>
    </source>
</evidence>
<gene>
    <name evidence="1" type="ORF">BDY19DRAFT_904278</name>
</gene>
<protein>
    <submittedName>
        <fullName evidence="1">Uncharacterized protein</fullName>
    </submittedName>
</protein>
<sequence>MAFRKTMVEPPCVTSDSLDLTELISRNPTESILNASITFLSLTDSTRSLHSSPSIPSTFSRPIVVTLSPGHTLFDRSKEATAGMTIPTVPRLKRIIKEPIAVARWAESITSSPLLDHEPWESADVEDVPRTGWTPSGSMFSREALRTALRKTRLPHSESWTLVIQTALEHEDSFLDRSEASIMLSNIVNVSACIGNSTKDDMVPTILLSNSTAVMPLPLESAQSVSQLASAPRGLAVRRGRSGPPALPLPSLPVPATDLYPSIPTPFRGSPTAYSPKFEFYDPNVDFTMDLEAMCQDLRLRCPPLAPPSPVFLTSEGPLLDVSPVLASPTDTDSDEWDFARELLETHIERSQLSSAGHTPIRPTLPGLAGDALLDHGTPKSSSDVSWETEPTLTNSPPVAQQLELALEESEEKEQETIKPAPPSEHPKQQRRRTVIIETPRSSVGARPMRMTVDLSHLADKEENTETPEPVTAEIPFESQPQGFSPTWAPDVQDISGSHVRPISSASMGRPVRSILKTREKKSVRFSELPCTHEYSIEGRELDPVSEGDGIDDVSIQDRTRENTKSNSGGRKRAGTTPSYQSQRKSMLADSSNGRENDQLKRASFPKHPAVRVLTRSSTPGQVTSPTPNPKGGKSGHQSMLVDRTIDKVDIGRPKRLTGVPVGRSSVLADNKQSLRKKQSKDENSWRRSKSSPTSPEKSPTSAQKSRMPFKSILTKLRS</sequence>
<accession>A0ACB8UBL2</accession>
<keyword evidence="2" id="KW-1185">Reference proteome</keyword>
<dbReference type="Proteomes" id="UP001055072">
    <property type="component" value="Unassembled WGS sequence"/>
</dbReference>
<name>A0ACB8UBL2_9APHY</name>
<reference evidence="1" key="1">
    <citation type="journal article" date="2021" name="Environ. Microbiol.">
        <title>Gene family expansions and transcriptome signatures uncover fungal adaptations to wood decay.</title>
        <authorList>
            <person name="Hage H."/>
            <person name="Miyauchi S."/>
            <person name="Viragh M."/>
            <person name="Drula E."/>
            <person name="Min B."/>
            <person name="Chaduli D."/>
            <person name="Navarro D."/>
            <person name="Favel A."/>
            <person name="Norest M."/>
            <person name="Lesage-Meessen L."/>
            <person name="Balint B."/>
            <person name="Merenyi Z."/>
            <person name="de Eugenio L."/>
            <person name="Morin E."/>
            <person name="Martinez A.T."/>
            <person name="Baldrian P."/>
            <person name="Stursova M."/>
            <person name="Martinez M.J."/>
            <person name="Novotny C."/>
            <person name="Magnuson J.K."/>
            <person name="Spatafora J.W."/>
            <person name="Maurice S."/>
            <person name="Pangilinan J."/>
            <person name="Andreopoulos W."/>
            <person name="LaButti K."/>
            <person name="Hundley H."/>
            <person name="Na H."/>
            <person name="Kuo A."/>
            <person name="Barry K."/>
            <person name="Lipzen A."/>
            <person name="Henrissat B."/>
            <person name="Riley R."/>
            <person name="Ahrendt S."/>
            <person name="Nagy L.G."/>
            <person name="Grigoriev I.V."/>
            <person name="Martin F."/>
            <person name="Rosso M.N."/>
        </authorList>
    </citation>
    <scope>NUCLEOTIDE SEQUENCE</scope>
    <source>
        <strain evidence="1">CBS 384.51</strain>
    </source>
</reference>
<organism evidence="1 2">
    <name type="scientific">Irpex rosettiformis</name>
    <dbReference type="NCBI Taxonomy" id="378272"/>
    <lineage>
        <taxon>Eukaryota</taxon>
        <taxon>Fungi</taxon>
        <taxon>Dikarya</taxon>
        <taxon>Basidiomycota</taxon>
        <taxon>Agaricomycotina</taxon>
        <taxon>Agaricomycetes</taxon>
        <taxon>Polyporales</taxon>
        <taxon>Irpicaceae</taxon>
        <taxon>Irpex</taxon>
    </lineage>
</organism>